<name>A0A7J6LX02_PERCH</name>
<protein>
    <submittedName>
        <fullName evidence="2">Uncharacterized protein</fullName>
    </submittedName>
</protein>
<evidence type="ECO:0000313" key="2">
    <source>
        <dbReference type="EMBL" id="KAF4663832.1"/>
    </source>
</evidence>
<reference evidence="2 3" key="1">
    <citation type="submission" date="2020-04" db="EMBL/GenBank/DDBJ databases">
        <title>Perkinsus chesapeaki whole genome sequence.</title>
        <authorList>
            <person name="Bogema D.R."/>
        </authorList>
    </citation>
    <scope>NUCLEOTIDE SEQUENCE [LARGE SCALE GENOMIC DNA]</scope>
    <source>
        <strain evidence="2">ATCC PRA-425</strain>
    </source>
</reference>
<dbReference type="OrthoDB" id="429978at2759"/>
<sequence length="552" mass="60468">MSRATFLIPHYFISVIIAANVADYNYEFQVETKRHCIDGLQDAKGNPASCSRSIAFETAGLTLPGMEDGTLTTRSHVIIASDGSEVKVEAHPSYPYQYFINTMTADSFIVEHILNGESHLVGQTASRFRTAPPALSGFTSLVNDGWLFRGSVKKDGAMVNEWVKESFQGVDNATGANLSGIYLANLAPDTWTLYMDERNEKPVYLIATNGGHDHVVHQEMKFSNFERKSGQLSAEDARHRLNEMYGIKNVLKATDDPKREDLDDGFSNWRGELLSGYTPTDFSHPPDAADWMPHRRLRSSEIIPYFTIEEGTAAARYFGKLGNRPRKLMTLFDFQLPLSCEDRGSKDEICIFANCDGSGLQASLSLSVGIRFPDVVQPERMLEFSLAARYSLSPDNKDLHLGLSVTAAGCAIVWQMGEGIFLRITLCLTASGSGQYSSGTGALAASVGASVSFSVRAQIIGSIIDFTLSAEIGLTIAPKNVVTVYGKIGVSHSTLIAGASIAFDMTIATADNLLNRWEFSSGVTLHAWITLVCWRPSWSIRHRLVSVGPITF</sequence>
<comment type="caution">
    <text evidence="2">The sequence shown here is derived from an EMBL/GenBank/DDBJ whole genome shotgun (WGS) entry which is preliminary data.</text>
</comment>
<gene>
    <name evidence="2" type="ORF">FOL47_005541</name>
</gene>
<dbReference type="Pfam" id="PF20525">
    <property type="entry name" value="DUF6740"/>
    <property type="match status" value="1"/>
</dbReference>
<feature type="signal peptide" evidence="1">
    <location>
        <begin position="1"/>
        <end position="18"/>
    </location>
</feature>
<dbReference type="InterPro" id="IPR046628">
    <property type="entry name" value="DUF6740"/>
</dbReference>
<proteinExistence type="predicted"/>
<feature type="chain" id="PRO_5029911171" evidence="1">
    <location>
        <begin position="19"/>
        <end position="552"/>
    </location>
</feature>
<dbReference type="AlphaFoldDB" id="A0A7J6LX02"/>
<keyword evidence="1" id="KW-0732">Signal</keyword>
<evidence type="ECO:0000256" key="1">
    <source>
        <dbReference type="SAM" id="SignalP"/>
    </source>
</evidence>
<evidence type="ECO:0000313" key="3">
    <source>
        <dbReference type="Proteomes" id="UP000591131"/>
    </source>
</evidence>
<accession>A0A7J6LX02</accession>
<dbReference type="EMBL" id="JAAPAO010000305">
    <property type="protein sequence ID" value="KAF4663832.1"/>
    <property type="molecule type" value="Genomic_DNA"/>
</dbReference>
<organism evidence="2 3">
    <name type="scientific">Perkinsus chesapeaki</name>
    <name type="common">Clam parasite</name>
    <name type="synonym">Perkinsus andrewsi</name>
    <dbReference type="NCBI Taxonomy" id="330153"/>
    <lineage>
        <taxon>Eukaryota</taxon>
        <taxon>Sar</taxon>
        <taxon>Alveolata</taxon>
        <taxon>Perkinsozoa</taxon>
        <taxon>Perkinsea</taxon>
        <taxon>Perkinsida</taxon>
        <taxon>Perkinsidae</taxon>
        <taxon>Perkinsus</taxon>
    </lineage>
</organism>
<dbReference type="Proteomes" id="UP000591131">
    <property type="component" value="Unassembled WGS sequence"/>
</dbReference>
<keyword evidence="3" id="KW-1185">Reference proteome</keyword>